<organism evidence="4 5">
    <name type="scientific">Candidatus Aphodoplasma excrementigallinarum</name>
    <dbReference type="NCBI Taxonomy" id="2840673"/>
    <lineage>
        <taxon>Bacteria</taxon>
        <taxon>Bacillati</taxon>
        <taxon>Bacillota</taxon>
        <taxon>Clostridia</taxon>
        <taxon>Eubacteriales</taxon>
        <taxon>Candidatus Aphodoplasma</taxon>
    </lineage>
</organism>
<dbReference type="Gene3D" id="1.10.260.40">
    <property type="entry name" value="lambda repressor-like DNA-binding domains"/>
    <property type="match status" value="1"/>
</dbReference>
<evidence type="ECO:0000259" key="3">
    <source>
        <dbReference type="PROSITE" id="PS50943"/>
    </source>
</evidence>
<accession>A0A9D1NIK2</accession>
<evidence type="ECO:0000313" key="4">
    <source>
        <dbReference type="EMBL" id="HIV03108.1"/>
    </source>
</evidence>
<gene>
    <name evidence="4" type="ORF">IAC74_05995</name>
</gene>
<feature type="transmembrane region" description="Helical" evidence="2">
    <location>
        <begin position="145"/>
        <end position="163"/>
    </location>
</feature>
<dbReference type="CDD" id="cd00093">
    <property type="entry name" value="HTH_XRE"/>
    <property type="match status" value="1"/>
</dbReference>
<feature type="transmembrane region" description="Helical" evidence="2">
    <location>
        <begin position="114"/>
        <end position="133"/>
    </location>
</feature>
<proteinExistence type="predicted"/>
<dbReference type="PANTHER" id="PTHR46558:SF15">
    <property type="entry name" value="HELIX-TURN-HELIX DOMAIN PROTEIN"/>
    <property type="match status" value="1"/>
</dbReference>
<reference evidence="4" key="2">
    <citation type="journal article" date="2021" name="PeerJ">
        <title>Extensive microbial diversity within the chicken gut microbiome revealed by metagenomics and culture.</title>
        <authorList>
            <person name="Gilroy R."/>
            <person name="Ravi A."/>
            <person name="Getino M."/>
            <person name="Pursley I."/>
            <person name="Horton D.L."/>
            <person name="Alikhan N.F."/>
            <person name="Baker D."/>
            <person name="Gharbi K."/>
            <person name="Hall N."/>
            <person name="Watson M."/>
            <person name="Adriaenssens E.M."/>
            <person name="Foster-Nyarko E."/>
            <person name="Jarju S."/>
            <person name="Secka A."/>
            <person name="Antonio M."/>
            <person name="Oren A."/>
            <person name="Chaudhuri R.R."/>
            <person name="La Ragione R."/>
            <person name="Hildebrand F."/>
            <person name="Pallen M.J."/>
        </authorList>
    </citation>
    <scope>NUCLEOTIDE SEQUENCE</scope>
    <source>
        <strain evidence="4">4920</strain>
    </source>
</reference>
<dbReference type="Pfam" id="PF01381">
    <property type="entry name" value="HTH_3"/>
    <property type="match status" value="1"/>
</dbReference>
<feature type="transmembrane region" description="Helical" evidence="2">
    <location>
        <begin position="85"/>
        <end position="102"/>
    </location>
</feature>
<dbReference type="Proteomes" id="UP000886743">
    <property type="component" value="Unassembled WGS sequence"/>
</dbReference>
<feature type="transmembrane region" description="Helical" evidence="2">
    <location>
        <begin position="169"/>
        <end position="188"/>
    </location>
</feature>
<reference evidence="4" key="1">
    <citation type="submission" date="2020-10" db="EMBL/GenBank/DDBJ databases">
        <authorList>
            <person name="Gilroy R."/>
        </authorList>
    </citation>
    <scope>NUCLEOTIDE SEQUENCE</scope>
    <source>
        <strain evidence="4">4920</strain>
    </source>
</reference>
<dbReference type="SMART" id="SM00530">
    <property type="entry name" value="HTH_XRE"/>
    <property type="match status" value="1"/>
</dbReference>
<comment type="caution">
    <text evidence="4">The sequence shown here is derived from an EMBL/GenBank/DDBJ whole genome shotgun (WGS) entry which is preliminary data.</text>
</comment>
<evidence type="ECO:0000256" key="2">
    <source>
        <dbReference type="SAM" id="Phobius"/>
    </source>
</evidence>
<dbReference type="EMBL" id="DVOF01000175">
    <property type="protein sequence ID" value="HIV03108.1"/>
    <property type="molecule type" value="Genomic_DNA"/>
</dbReference>
<feature type="domain" description="HTH cro/C1-type" evidence="3">
    <location>
        <begin position="7"/>
        <end position="61"/>
    </location>
</feature>
<dbReference type="AlphaFoldDB" id="A0A9D1NIK2"/>
<dbReference type="SUPFAM" id="SSF47413">
    <property type="entry name" value="lambda repressor-like DNA-binding domains"/>
    <property type="match status" value="1"/>
</dbReference>
<name>A0A9D1NIK2_9FIRM</name>
<keyword evidence="1" id="KW-0238">DNA-binding</keyword>
<keyword evidence="2" id="KW-1133">Transmembrane helix</keyword>
<keyword evidence="2" id="KW-0472">Membrane</keyword>
<dbReference type="InterPro" id="IPR010982">
    <property type="entry name" value="Lambda_DNA-bd_dom_sf"/>
</dbReference>
<protein>
    <submittedName>
        <fullName evidence="4">Helix-turn-helix transcriptional regulator</fullName>
    </submittedName>
</protein>
<dbReference type="PROSITE" id="PS50943">
    <property type="entry name" value="HTH_CROC1"/>
    <property type="match status" value="1"/>
</dbReference>
<sequence>MALSENIKARRMALKMSQEYVAEQLGISRQAVGKWETGKSEPTAANLAELAALFEMSVSELVEPENCAGQRVEQERQAKEKRHNAKMLLGRWSGVVLVNASWDGFSSGLYADVPYYWFFLLAAGLVLLFITSIDMEKKHKLKKTQIAVGAGMLFSIFFLPRIIPFGQAGINYLLADVVTAVCVIVLNLKYWRYIWNVK</sequence>
<keyword evidence="2" id="KW-0812">Transmembrane</keyword>
<dbReference type="GO" id="GO:0003677">
    <property type="term" value="F:DNA binding"/>
    <property type="evidence" value="ECO:0007669"/>
    <property type="project" value="UniProtKB-KW"/>
</dbReference>
<evidence type="ECO:0000313" key="5">
    <source>
        <dbReference type="Proteomes" id="UP000886743"/>
    </source>
</evidence>
<evidence type="ECO:0000256" key="1">
    <source>
        <dbReference type="ARBA" id="ARBA00023125"/>
    </source>
</evidence>
<dbReference type="PANTHER" id="PTHR46558">
    <property type="entry name" value="TRACRIPTIONAL REGULATORY PROTEIN-RELATED-RELATED"/>
    <property type="match status" value="1"/>
</dbReference>
<dbReference type="InterPro" id="IPR001387">
    <property type="entry name" value="Cro/C1-type_HTH"/>
</dbReference>